<comment type="caution">
    <text evidence="7">The sequence shown here is derived from an EMBL/GenBank/DDBJ whole genome shotgun (WGS) entry which is preliminary data.</text>
</comment>
<dbReference type="AlphaFoldDB" id="A0A2C9VV93"/>
<keyword evidence="2" id="KW-0805">Transcription regulation</keyword>
<keyword evidence="8" id="KW-1185">Reference proteome</keyword>
<dbReference type="EMBL" id="CM004391">
    <property type="protein sequence ID" value="OAY49553.1"/>
    <property type="molecule type" value="Genomic_DNA"/>
</dbReference>
<evidence type="ECO:0000313" key="7">
    <source>
        <dbReference type="EMBL" id="OAY49553.1"/>
    </source>
</evidence>
<dbReference type="OrthoDB" id="1939398at2759"/>
<evidence type="ECO:0000256" key="1">
    <source>
        <dbReference type="ARBA" id="ARBA00004123"/>
    </source>
</evidence>
<feature type="compositionally biased region" description="Acidic residues" evidence="5">
    <location>
        <begin position="539"/>
        <end position="550"/>
    </location>
</feature>
<reference evidence="8" key="1">
    <citation type="journal article" date="2016" name="Nat. Biotechnol.">
        <title>Sequencing wild and cultivated cassava and related species reveals extensive interspecific hybridization and genetic diversity.</title>
        <authorList>
            <person name="Bredeson J.V."/>
            <person name="Lyons J.B."/>
            <person name="Prochnik S.E."/>
            <person name="Wu G.A."/>
            <person name="Ha C.M."/>
            <person name="Edsinger-Gonzales E."/>
            <person name="Grimwood J."/>
            <person name="Schmutz J."/>
            <person name="Rabbi I.Y."/>
            <person name="Egesi C."/>
            <person name="Nauluvula P."/>
            <person name="Lebot V."/>
            <person name="Ndunguru J."/>
            <person name="Mkamilo G."/>
            <person name="Bart R.S."/>
            <person name="Setter T.L."/>
            <person name="Gleadow R.M."/>
            <person name="Kulakow P."/>
            <person name="Ferguson M.E."/>
            <person name="Rounsley S."/>
            <person name="Rokhsar D.S."/>
        </authorList>
    </citation>
    <scope>NUCLEOTIDE SEQUENCE [LARGE SCALE GENOMIC DNA]</scope>
    <source>
        <strain evidence="8">cv. AM560-2</strain>
    </source>
</reference>
<dbReference type="Pfam" id="PF25826">
    <property type="entry name" value="DUF7952"/>
    <property type="match status" value="1"/>
</dbReference>
<dbReference type="InterPro" id="IPR057712">
    <property type="entry name" value="DUF7952"/>
</dbReference>
<keyword evidence="4" id="KW-0539">Nucleus</keyword>
<evidence type="ECO:0000256" key="2">
    <source>
        <dbReference type="ARBA" id="ARBA00023015"/>
    </source>
</evidence>
<feature type="region of interest" description="Disordered" evidence="5">
    <location>
        <begin position="515"/>
        <end position="570"/>
    </location>
</feature>
<dbReference type="GO" id="GO:0003714">
    <property type="term" value="F:transcription corepressor activity"/>
    <property type="evidence" value="ECO:0000318"/>
    <property type="project" value="GO_Central"/>
</dbReference>
<dbReference type="InterPro" id="IPR056067">
    <property type="entry name" value="DUF7650"/>
</dbReference>
<sequence>MTSLLSPTRQVDSLCLHSDMEDTRDEYAKQSSSSSPCEMEESFGDPMVLPRVGDEYQAEIPLLIAEYDHLQLIKISRNSDMMVNIHKSFLLGLPIPLMWSQTGVENINGTVELENSESQVTSNNEFPEVKVEPLDTISGYGKILGVHSNIQQTAGNDNMELDSVLLQESETKTDLVERGFCPLPGSLCESWTDVECDSFLLGLYVFGKNLVAVKKFVNSKEMGDILAFYYGKFYRSDGYRRWSECRKLRSRRSIHGQKIFTGWRQQELLSRLLSHVSQECQSVLLELCRTFTEGKISFEEYVFTLKGAVGINMLIEAVGIGKGRHDLTGIAMEPVKPNNTISFRPEIPTGKACSSLTSSDIIKFLTGNFRLSKARSGDLFWEAVWPRLLARGWHSEQPKDDGFSGSKHSLVFLIPGVKKFSRRRLVKGNHYFDSVSDVLNKVALDPGLLELDIEAAKGGQHKEECGWDPPLKQDQDDVSNKQCHRYLQPRTANYNRHVQKFTVVDTSLAHGAERPKVRELRSLPAETVSISTSSSLSTETEEDTSEDSQEEAEKTHTSNPEEDVTERKTCVDSSYVSNSVLNIGTHINPDPSIAAEENHENIKRSLINAKEERKTMKFQFSRKVKSGCSKYLVPIAKQQGPIACDVGRSNWSTKNMSADRKLNKDESHYMSNSPDACEGRILQVGPTQILSSASSLAKDSPDDISEGVGENCPVREASPEKSQSPKLIDLNVPRVSPDFVVESVLTDMVNNDSSSFLSGTGQQPEPFTLCNNGADPQQQSLASNRRQSTRNRPLTTKALEALELGFFSTKKKRKGADISESNLVSRPSRRVRGRTGIKATPKEGPMNKVTDSTTGELLDGFHDNINMINESQTRRRAGTPTEVR</sequence>
<evidence type="ECO:0000259" key="6">
    <source>
        <dbReference type="PROSITE" id="PS51293"/>
    </source>
</evidence>
<dbReference type="FunFam" id="1.10.10.60:FF:000374">
    <property type="entry name" value="Arginine-glutamic acid dipeptide repeat protein"/>
    <property type="match status" value="1"/>
</dbReference>
<gene>
    <name evidence="7" type="ORF">MANES_05G065400v8</name>
</gene>
<dbReference type="InterPro" id="IPR009057">
    <property type="entry name" value="Homeodomain-like_sf"/>
</dbReference>
<keyword evidence="3" id="KW-0804">Transcription</keyword>
<organism evidence="7 8">
    <name type="scientific">Manihot esculenta</name>
    <name type="common">Cassava</name>
    <name type="synonym">Jatropha manihot</name>
    <dbReference type="NCBI Taxonomy" id="3983"/>
    <lineage>
        <taxon>Eukaryota</taxon>
        <taxon>Viridiplantae</taxon>
        <taxon>Streptophyta</taxon>
        <taxon>Embryophyta</taxon>
        <taxon>Tracheophyta</taxon>
        <taxon>Spermatophyta</taxon>
        <taxon>Magnoliopsida</taxon>
        <taxon>eudicotyledons</taxon>
        <taxon>Gunneridae</taxon>
        <taxon>Pentapetalae</taxon>
        <taxon>rosids</taxon>
        <taxon>fabids</taxon>
        <taxon>Malpighiales</taxon>
        <taxon>Euphorbiaceae</taxon>
        <taxon>Crotonoideae</taxon>
        <taxon>Manihoteae</taxon>
        <taxon>Manihot</taxon>
    </lineage>
</organism>
<dbReference type="PROSITE" id="PS51293">
    <property type="entry name" value="SANT"/>
    <property type="match status" value="1"/>
</dbReference>
<accession>A0A2C9VV93</accession>
<protein>
    <recommendedName>
        <fullName evidence="6">SANT domain-containing protein</fullName>
    </recommendedName>
</protein>
<evidence type="ECO:0000256" key="3">
    <source>
        <dbReference type="ARBA" id="ARBA00023163"/>
    </source>
</evidence>
<feature type="region of interest" description="Disordered" evidence="5">
    <location>
        <begin position="692"/>
        <end position="724"/>
    </location>
</feature>
<proteinExistence type="predicted"/>
<name>A0A2C9VV93_MANES</name>
<dbReference type="GO" id="GO:0005634">
    <property type="term" value="C:nucleus"/>
    <property type="evidence" value="ECO:0000318"/>
    <property type="project" value="GO_Central"/>
</dbReference>
<evidence type="ECO:0000313" key="8">
    <source>
        <dbReference type="Proteomes" id="UP000091857"/>
    </source>
</evidence>
<dbReference type="PANTHER" id="PTHR13859:SF11">
    <property type="entry name" value="GRUNGE, ISOFORM J"/>
    <property type="match status" value="1"/>
</dbReference>
<evidence type="ECO:0000256" key="5">
    <source>
        <dbReference type="SAM" id="MobiDB-lite"/>
    </source>
</evidence>
<dbReference type="Gramene" id="Manes.05G065400.1.v8.1">
    <property type="protein sequence ID" value="Manes.05G065400.1.v8.1.CDS"/>
    <property type="gene ID" value="Manes.05G065400.v8.1"/>
</dbReference>
<feature type="region of interest" description="Disordered" evidence="5">
    <location>
        <begin position="815"/>
        <end position="857"/>
    </location>
</feature>
<dbReference type="STRING" id="3983.A0A2C9VV93"/>
<evidence type="ECO:0000256" key="4">
    <source>
        <dbReference type="ARBA" id="ARBA00023242"/>
    </source>
</evidence>
<dbReference type="Proteomes" id="UP000091857">
    <property type="component" value="Chromosome 5"/>
</dbReference>
<dbReference type="PANTHER" id="PTHR13859">
    <property type="entry name" value="ATROPHIN-RELATED"/>
    <property type="match status" value="1"/>
</dbReference>
<feature type="region of interest" description="Disordered" evidence="5">
    <location>
        <begin position="772"/>
        <end position="793"/>
    </location>
</feature>
<dbReference type="SUPFAM" id="SSF46689">
    <property type="entry name" value="Homeodomain-like"/>
    <property type="match status" value="1"/>
</dbReference>
<dbReference type="Pfam" id="PF24662">
    <property type="entry name" value="DUF7650"/>
    <property type="match status" value="1"/>
</dbReference>
<comment type="subcellular location">
    <subcellularLocation>
        <location evidence="1">Nucleus</location>
    </subcellularLocation>
</comment>
<dbReference type="Gene3D" id="1.10.10.60">
    <property type="entry name" value="Homeodomain-like"/>
    <property type="match status" value="1"/>
</dbReference>
<feature type="region of interest" description="Disordered" evidence="5">
    <location>
        <begin position="22"/>
        <end position="42"/>
    </location>
</feature>
<dbReference type="InterPro" id="IPR017884">
    <property type="entry name" value="SANT_dom"/>
</dbReference>
<feature type="domain" description="SANT" evidence="6">
    <location>
        <begin position="186"/>
        <end position="237"/>
    </location>
</feature>
<feature type="compositionally biased region" description="Low complexity" evidence="5">
    <location>
        <begin position="526"/>
        <end position="538"/>
    </location>
</feature>